<dbReference type="InterPro" id="IPR036390">
    <property type="entry name" value="WH_DNA-bd_sf"/>
</dbReference>
<dbReference type="PROSITE" id="PS51197">
    <property type="entry name" value="HTH_RRF2_2"/>
    <property type="match status" value="1"/>
</dbReference>
<dbReference type="EMBL" id="CP059399">
    <property type="protein sequence ID" value="QLY33856.1"/>
    <property type="molecule type" value="Genomic_DNA"/>
</dbReference>
<dbReference type="PANTHER" id="PTHR33221:SF4">
    <property type="entry name" value="HTH-TYPE TRANSCRIPTIONAL REPRESSOR NSRR"/>
    <property type="match status" value="1"/>
</dbReference>
<proteinExistence type="predicted"/>
<comment type="cofactor">
    <cofactor evidence="2">
        <name>[2Fe-2S] cluster</name>
        <dbReference type="ChEBI" id="CHEBI:190135"/>
    </cofactor>
</comment>
<name>A0A7D6VND5_9NOCA</name>
<dbReference type="GO" id="GO:0003677">
    <property type="term" value="F:DNA binding"/>
    <property type="evidence" value="ECO:0007669"/>
    <property type="project" value="UniProtKB-KW"/>
</dbReference>
<dbReference type="InterPro" id="IPR036388">
    <property type="entry name" value="WH-like_DNA-bd_sf"/>
</dbReference>
<accession>A0A7D6VND5</accession>
<dbReference type="NCBIfam" id="TIGR00738">
    <property type="entry name" value="rrf2_super"/>
    <property type="match status" value="1"/>
</dbReference>
<gene>
    <name evidence="3" type="ORF">H0264_17875</name>
</gene>
<evidence type="ECO:0000256" key="2">
    <source>
        <dbReference type="ARBA" id="ARBA00034078"/>
    </source>
</evidence>
<dbReference type="GO" id="GO:0005829">
    <property type="term" value="C:cytosol"/>
    <property type="evidence" value="ECO:0007669"/>
    <property type="project" value="TreeGrafter"/>
</dbReference>
<reference evidence="3 4" key="1">
    <citation type="submission" date="2020-07" db="EMBL/GenBank/DDBJ databases">
        <authorList>
            <person name="Zhuang K."/>
            <person name="Ran Y."/>
        </authorList>
    </citation>
    <scope>NUCLEOTIDE SEQUENCE [LARGE SCALE GENOMIC DNA]</scope>
    <source>
        <strain evidence="3 4">WCH-YHL-001</strain>
    </source>
</reference>
<dbReference type="RefSeq" id="WP_181585019.1">
    <property type="nucleotide sequence ID" value="NZ_CP059399.1"/>
</dbReference>
<sequence>MQLSRFTDLGLRALMRLAVSDGAEERVTTKLIARQVNASENYVAKAVSRLAELGYVESQRGRSGGVFLTEAGRTVTVGTIVRRLEGECEVIDCVGDNPCPLAGACRLRGILAGAQEAFYRELDRYVLADLVTPRTVELLYQPVFPARELVND</sequence>
<dbReference type="AlphaFoldDB" id="A0A7D6VND5"/>
<dbReference type="Gene3D" id="1.10.10.10">
    <property type="entry name" value="Winged helix-like DNA-binding domain superfamily/Winged helix DNA-binding domain"/>
    <property type="match status" value="1"/>
</dbReference>
<dbReference type="SUPFAM" id="SSF46785">
    <property type="entry name" value="Winged helix' DNA-binding domain"/>
    <property type="match status" value="1"/>
</dbReference>
<dbReference type="InterPro" id="IPR000944">
    <property type="entry name" value="Tscrpt_reg_Rrf2"/>
</dbReference>
<dbReference type="KEGG" id="nhu:H0264_17875"/>
<dbReference type="PROSITE" id="PS01332">
    <property type="entry name" value="HTH_RRF2_1"/>
    <property type="match status" value="1"/>
</dbReference>
<protein>
    <submittedName>
        <fullName evidence="3">Rrf2 family transcriptional regulator</fullName>
    </submittedName>
</protein>
<keyword evidence="4" id="KW-1185">Reference proteome</keyword>
<evidence type="ECO:0000313" key="4">
    <source>
        <dbReference type="Proteomes" id="UP000515512"/>
    </source>
</evidence>
<evidence type="ECO:0000256" key="1">
    <source>
        <dbReference type="ARBA" id="ARBA00023125"/>
    </source>
</evidence>
<dbReference type="Pfam" id="PF02082">
    <property type="entry name" value="Rrf2"/>
    <property type="match status" value="1"/>
</dbReference>
<dbReference type="PANTHER" id="PTHR33221">
    <property type="entry name" value="WINGED HELIX-TURN-HELIX TRANSCRIPTIONAL REGULATOR, RRF2 FAMILY"/>
    <property type="match status" value="1"/>
</dbReference>
<dbReference type="InterPro" id="IPR030489">
    <property type="entry name" value="TR_Rrf2-type_CS"/>
</dbReference>
<dbReference type="Proteomes" id="UP000515512">
    <property type="component" value="Chromosome"/>
</dbReference>
<dbReference type="GO" id="GO:0003700">
    <property type="term" value="F:DNA-binding transcription factor activity"/>
    <property type="evidence" value="ECO:0007669"/>
    <property type="project" value="TreeGrafter"/>
</dbReference>
<keyword evidence="1" id="KW-0238">DNA-binding</keyword>
<organism evidence="3 4">
    <name type="scientific">Nocardia huaxiensis</name>
    <dbReference type="NCBI Taxonomy" id="2755382"/>
    <lineage>
        <taxon>Bacteria</taxon>
        <taxon>Bacillati</taxon>
        <taxon>Actinomycetota</taxon>
        <taxon>Actinomycetes</taxon>
        <taxon>Mycobacteriales</taxon>
        <taxon>Nocardiaceae</taxon>
        <taxon>Nocardia</taxon>
    </lineage>
</organism>
<evidence type="ECO:0000313" key="3">
    <source>
        <dbReference type="EMBL" id="QLY33856.1"/>
    </source>
</evidence>